<dbReference type="SUPFAM" id="SSF56854">
    <property type="entry name" value="Bcl-2 inhibitors of programmed cell death"/>
    <property type="match status" value="1"/>
</dbReference>
<evidence type="ECO:0000313" key="9">
    <source>
        <dbReference type="Proteomes" id="UP001145742"/>
    </source>
</evidence>
<dbReference type="Proteomes" id="UP001145742">
    <property type="component" value="Unassembled WGS sequence"/>
</dbReference>
<name>A0ABQ9DFH7_9PASS</name>
<dbReference type="InterPro" id="IPR038330">
    <property type="entry name" value="TspO/MBR-related_sf"/>
</dbReference>
<dbReference type="Pfam" id="PF03073">
    <property type="entry name" value="TspO_MBR"/>
    <property type="match status" value="1"/>
</dbReference>
<keyword evidence="3 7" id="KW-0812">Transmembrane</keyword>
<evidence type="ECO:0000256" key="7">
    <source>
        <dbReference type="SAM" id="Phobius"/>
    </source>
</evidence>
<reference evidence="8" key="1">
    <citation type="submission" date="2019-10" db="EMBL/GenBank/DDBJ databases">
        <authorList>
            <person name="Soares A.E.R."/>
            <person name="Aleixo A."/>
            <person name="Schneider P."/>
            <person name="Miyaki C.Y."/>
            <person name="Schneider M.P."/>
            <person name="Mello C."/>
            <person name="Vasconcelos A.T.R."/>
        </authorList>
    </citation>
    <scope>NUCLEOTIDE SEQUENCE</scope>
    <source>
        <tissue evidence="8">Muscle</tissue>
    </source>
</reference>
<evidence type="ECO:0000256" key="6">
    <source>
        <dbReference type="SAM" id="MobiDB-lite"/>
    </source>
</evidence>
<feature type="transmembrane region" description="Helical" evidence="7">
    <location>
        <begin position="243"/>
        <end position="265"/>
    </location>
</feature>
<dbReference type="EMBL" id="WHWB01033258">
    <property type="protein sequence ID" value="KAJ7420983.1"/>
    <property type="molecule type" value="Genomic_DNA"/>
</dbReference>
<accession>A0ABQ9DFH7</accession>
<feature type="region of interest" description="Disordered" evidence="6">
    <location>
        <begin position="53"/>
        <end position="105"/>
    </location>
</feature>
<comment type="subcellular location">
    <subcellularLocation>
        <location evidence="1">Membrane</location>
        <topology evidence="1">Multi-pass membrane protein</topology>
    </subcellularLocation>
</comment>
<dbReference type="CDD" id="cd15904">
    <property type="entry name" value="TSPO_MBR"/>
    <property type="match status" value="1"/>
</dbReference>
<dbReference type="PANTHER" id="PTHR10057:SF4">
    <property type="entry name" value="TRANSLOCATOR PROTEIN 2"/>
    <property type="match status" value="1"/>
</dbReference>
<dbReference type="PANTHER" id="PTHR10057">
    <property type="entry name" value="PERIPHERAL-TYPE BENZODIAZEPINE RECEPTOR"/>
    <property type="match status" value="1"/>
</dbReference>
<protein>
    <submittedName>
        <fullName evidence="8">BCL2 antagonist/killer 1</fullName>
    </submittedName>
</protein>
<dbReference type="InterPro" id="IPR036834">
    <property type="entry name" value="Bcl-2-like_sf"/>
</dbReference>
<gene>
    <name evidence="8" type="primary">BAK1</name>
    <name evidence="8" type="ORF">WISP_45321</name>
</gene>
<evidence type="ECO:0000256" key="3">
    <source>
        <dbReference type="ARBA" id="ARBA00022692"/>
    </source>
</evidence>
<organism evidence="8 9">
    <name type="scientific">Willisornis vidua</name>
    <name type="common">Xingu scale-backed antbird</name>
    <dbReference type="NCBI Taxonomy" id="1566151"/>
    <lineage>
        <taxon>Eukaryota</taxon>
        <taxon>Metazoa</taxon>
        <taxon>Chordata</taxon>
        <taxon>Craniata</taxon>
        <taxon>Vertebrata</taxon>
        <taxon>Euteleostomi</taxon>
        <taxon>Archelosauria</taxon>
        <taxon>Archosauria</taxon>
        <taxon>Dinosauria</taxon>
        <taxon>Saurischia</taxon>
        <taxon>Theropoda</taxon>
        <taxon>Coelurosauria</taxon>
        <taxon>Aves</taxon>
        <taxon>Neognathae</taxon>
        <taxon>Neoaves</taxon>
        <taxon>Telluraves</taxon>
        <taxon>Australaves</taxon>
        <taxon>Passeriformes</taxon>
        <taxon>Thamnophilidae</taxon>
        <taxon>Willisornis</taxon>
    </lineage>
</organism>
<proteinExistence type="inferred from homology"/>
<feature type="transmembrane region" description="Helical" evidence="7">
    <location>
        <begin position="271"/>
        <end position="291"/>
    </location>
</feature>
<evidence type="ECO:0000256" key="2">
    <source>
        <dbReference type="ARBA" id="ARBA00007524"/>
    </source>
</evidence>
<evidence type="ECO:0000313" key="8">
    <source>
        <dbReference type="EMBL" id="KAJ7420983.1"/>
    </source>
</evidence>
<comment type="caution">
    <text evidence="8">The sequence shown here is derived from an EMBL/GenBank/DDBJ whole genome shotgun (WGS) entry which is preliminary data.</text>
</comment>
<dbReference type="InterPro" id="IPR004307">
    <property type="entry name" value="TspO_MBR"/>
</dbReference>
<dbReference type="Gene3D" id="1.20.1260.100">
    <property type="entry name" value="TspO/MBR protein"/>
    <property type="match status" value="1"/>
</dbReference>
<evidence type="ECO:0000256" key="4">
    <source>
        <dbReference type="ARBA" id="ARBA00022989"/>
    </source>
</evidence>
<keyword evidence="4 7" id="KW-1133">Transmembrane helix</keyword>
<evidence type="ECO:0000256" key="1">
    <source>
        <dbReference type="ARBA" id="ARBA00004141"/>
    </source>
</evidence>
<keyword evidence="9" id="KW-1185">Reference proteome</keyword>
<comment type="similarity">
    <text evidence="2">Belongs to the TspO/BZRP family.</text>
</comment>
<sequence length="303" mass="33766">MSCCSLGKERNLLLANQKEVGRDLYDITFLAYKEEKCSEVKGLSRSLLWEESGVSVPGRKEPGRGAVEFPGISAMASGGEGDPPQGPERRGSSRRSLSQELSSEDQVAAQAVGVFRSYAFYRYQQEREERGREVPTDPEMEQIQQNLESTVSQAGRRLAIIGDDIYRRYDPEFCSMLNTLQPTKDNALEHFTKIASSYASYLVWSDLGGCSSRAIVPLGLYGAQLALNWAWPPFFFGARNLNLALIDILCLDGLAIGTLCSWYRINRVAALLLVPYLGWLAMATCLTIRIWKDNPEQKTGKSE</sequence>
<evidence type="ECO:0000256" key="5">
    <source>
        <dbReference type="ARBA" id="ARBA00023136"/>
    </source>
</evidence>
<keyword evidence="5 7" id="KW-0472">Membrane</keyword>